<accession>A0A368VAE5</accession>
<dbReference type="AlphaFoldDB" id="A0A368VAE5"/>
<name>A0A368VAE5_MARNT</name>
<sequence length="284" mass="32385">MLLRESSVHKWLVVGLIVAILTVVLADQLTRKPAVPALALSERQLEWVGEQIFRNECAGRYDCLVHWNQGEAFPSLGIGHFIWYPEGVNERFVESFPDLIRFMKARAVAMPDWLTEDPVPDAPWPDQNAFIEAAGSQRLAELRAFLDRTKAVQVAFIFKRAEQSLHRVIEAVPDDQRDTVTAHITELSKRPGGVYALMDYVNFKGEGLSSQEVYRGQGWGLRQVLLEMEPGKADTALERFRDAAGRVLTRRAENAEMPIERERWLPGWLKRLESYREPTESDAL</sequence>
<comment type="caution">
    <text evidence="2">The sequence shown here is derived from an EMBL/GenBank/DDBJ whole genome shotgun (WGS) entry which is preliminary data.</text>
</comment>
<keyword evidence="4" id="KW-1185">Reference proteome</keyword>
<organism evidence="2 3">
    <name type="scientific">Marinobacter nauticus</name>
    <name type="common">Marinobacter hydrocarbonoclasticus</name>
    <name type="synonym">Marinobacter aquaeolei</name>
    <dbReference type="NCBI Taxonomy" id="2743"/>
    <lineage>
        <taxon>Bacteria</taxon>
        <taxon>Pseudomonadati</taxon>
        <taxon>Pseudomonadota</taxon>
        <taxon>Gammaproteobacteria</taxon>
        <taxon>Pseudomonadales</taxon>
        <taxon>Marinobacteraceae</taxon>
        <taxon>Marinobacter</taxon>
    </lineage>
</organism>
<dbReference type="Proteomes" id="UP000252795">
    <property type="component" value="Unassembled WGS sequence"/>
</dbReference>
<evidence type="ECO:0000313" key="2">
    <source>
        <dbReference type="EMBL" id="RCW38092.1"/>
    </source>
</evidence>
<evidence type="ECO:0000313" key="4">
    <source>
        <dbReference type="Proteomes" id="UP000253065"/>
    </source>
</evidence>
<reference evidence="2 3" key="1">
    <citation type="submission" date="2018-07" db="EMBL/GenBank/DDBJ databases">
        <title>Freshwater and sediment microbial communities from various areas in North America, analyzing microbe dynamics in response to fracking.</title>
        <authorList>
            <person name="Lamendella R."/>
        </authorList>
    </citation>
    <scope>NUCLEOTIDE SEQUENCE [LARGE SCALE GENOMIC DNA]</scope>
    <source>
        <strain evidence="2 3">114E</strain>
        <strain evidence="1 4">114E_o</strain>
    </source>
</reference>
<dbReference type="EMBL" id="QPJB01000001">
    <property type="protein sequence ID" value="RCW38092.1"/>
    <property type="molecule type" value="Genomic_DNA"/>
</dbReference>
<dbReference type="EMBL" id="QNSA01000001">
    <property type="protein sequence ID" value="RBP77246.1"/>
    <property type="molecule type" value="Genomic_DNA"/>
</dbReference>
<evidence type="ECO:0000313" key="1">
    <source>
        <dbReference type="EMBL" id="RBP77246.1"/>
    </source>
</evidence>
<evidence type="ECO:0000313" key="3">
    <source>
        <dbReference type="Proteomes" id="UP000252795"/>
    </source>
</evidence>
<proteinExistence type="predicted"/>
<protein>
    <submittedName>
        <fullName evidence="2">Uncharacterized protein</fullName>
    </submittedName>
</protein>
<gene>
    <name evidence="2" type="ORF">DET51_101437</name>
    <name evidence="1" type="ORF">DET64_101438</name>
</gene>
<dbReference type="Proteomes" id="UP000253065">
    <property type="component" value="Unassembled WGS sequence"/>
</dbReference>
<dbReference type="OMA" id="IGHFIWY"/>